<gene>
    <name evidence="5" type="ORF">C1I92_00450</name>
</gene>
<dbReference type="PRINTS" id="PR00035">
    <property type="entry name" value="HTHGNTR"/>
</dbReference>
<dbReference type="Proteomes" id="UP000248764">
    <property type="component" value="Unassembled WGS sequence"/>
</dbReference>
<accession>A0A2W2CEJ9</accession>
<evidence type="ECO:0000259" key="4">
    <source>
        <dbReference type="PROSITE" id="PS50949"/>
    </source>
</evidence>
<evidence type="ECO:0000256" key="2">
    <source>
        <dbReference type="ARBA" id="ARBA00023125"/>
    </source>
</evidence>
<dbReference type="AlphaFoldDB" id="A0A2W2CEJ9"/>
<dbReference type="SUPFAM" id="SSF48008">
    <property type="entry name" value="GntR ligand-binding domain-like"/>
    <property type="match status" value="1"/>
</dbReference>
<dbReference type="InterPro" id="IPR011711">
    <property type="entry name" value="GntR_C"/>
</dbReference>
<keyword evidence="3" id="KW-0804">Transcription</keyword>
<name>A0A2W2CEJ9_9ACTN</name>
<evidence type="ECO:0000256" key="3">
    <source>
        <dbReference type="ARBA" id="ARBA00023163"/>
    </source>
</evidence>
<dbReference type="SMART" id="SM00895">
    <property type="entry name" value="FCD"/>
    <property type="match status" value="1"/>
</dbReference>
<dbReference type="GO" id="GO:0003700">
    <property type="term" value="F:DNA-binding transcription factor activity"/>
    <property type="evidence" value="ECO:0007669"/>
    <property type="project" value="InterPro"/>
</dbReference>
<dbReference type="PROSITE" id="PS50949">
    <property type="entry name" value="HTH_GNTR"/>
    <property type="match status" value="1"/>
</dbReference>
<protein>
    <submittedName>
        <fullName evidence="5">GntR family transcriptional regulator</fullName>
    </submittedName>
</protein>
<organism evidence="5 6">
    <name type="scientific">Jiangella anatolica</name>
    <dbReference type="NCBI Taxonomy" id="2670374"/>
    <lineage>
        <taxon>Bacteria</taxon>
        <taxon>Bacillati</taxon>
        <taxon>Actinomycetota</taxon>
        <taxon>Actinomycetes</taxon>
        <taxon>Jiangellales</taxon>
        <taxon>Jiangellaceae</taxon>
        <taxon>Jiangella</taxon>
    </lineage>
</organism>
<dbReference type="InterPro" id="IPR008920">
    <property type="entry name" value="TF_FadR/GntR_C"/>
</dbReference>
<dbReference type="Pfam" id="PF07729">
    <property type="entry name" value="FCD"/>
    <property type="match status" value="1"/>
</dbReference>
<dbReference type="InterPro" id="IPR036388">
    <property type="entry name" value="WH-like_DNA-bd_sf"/>
</dbReference>
<dbReference type="SMART" id="SM00345">
    <property type="entry name" value="HTH_GNTR"/>
    <property type="match status" value="1"/>
</dbReference>
<sequence length="279" mass="30986">MEDHLFGARAGRTTRTVVVLQPISADCTVRCVPRASGLGLAGRENRVATRQDRRESGGGPTLLHAIKELILDRGLRPGDRLPTEHQLSDQLGASRNAVREALQALQVQGILEIRHGHGIYLREVTLDGLTDILTFWARLTEPDGLKSLLPIAEVREILEVNLLRAVVPLLAPADLDELVAIVEDMEARAERDDWAIEVDRRFHDVLYRPLGNWVVVFLLQAFWDAISSISEHHDLSIPPPARIAQQHRNIVTALQRGDADAAVAAMSGHFDNQLHRTRA</sequence>
<dbReference type="CDD" id="cd07377">
    <property type="entry name" value="WHTH_GntR"/>
    <property type="match status" value="1"/>
</dbReference>
<dbReference type="Gene3D" id="1.10.10.10">
    <property type="entry name" value="Winged helix-like DNA-binding domain superfamily/Winged helix DNA-binding domain"/>
    <property type="match status" value="1"/>
</dbReference>
<evidence type="ECO:0000313" key="5">
    <source>
        <dbReference type="EMBL" id="PZF86679.1"/>
    </source>
</evidence>
<dbReference type="Pfam" id="PF00392">
    <property type="entry name" value="GntR"/>
    <property type="match status" value="1"/>
</dbReference>
<dbReference type="InterPro" id="IPR036390">
    <property type="entry name" value="WH_DNA-bd_sf"/>
</dbReference>
<evidence type="ECO:0000256" key="1">
    <source>
        <dbReference type="ARBA" id="ARBA00023015"/>
    </source>
</evidence>
<keyword evidence="2" id="KW-0238">DNA-binding</keyword>
<proteinExistence type="predicted"/>
<dbReference type="EMBL" id="POTW01000001">
    <property type="protein sequence ID" value="PZF86679.1"/>
    <property type="molecule type" value="Genomic_DNA"/>
</dbReference>
<dbReference type="GO" id="GO:0003677">
    <property type="term" value="F:DNA binding"/>
    <property type="evidence" value="ECO:0007669"/>
    <property type="project" value="UniProtKB-KW"/>
</dbReference>
<dbReference type="PANTHER" id="PTHR43537">
    <property type="entry name" value="TRANSCRIPTIONAL REGULATOR, GNTR FAMILY"/>
    <property type="match status" value="1"/>
</dbReference>
<reference evidence="5 6" key="1">
    <citation type="submission" date="2018-01" db="EMBL/GenBank/DDBJ databases">
        <title>Draft genome sequence of Jiangella sp. GTF31.</title>
        <authorList>
            <person name="Sahin N."/>
            <person name="Ay H."/>
            <person name="Saygin H."/>
        </authorList>
    </citation>
    <scope>NUCLEOTIDE SEQUENCE [LARGE SCALE GENOMIC DNA]</scope>
    <source>
        <strain evidence="5 6">GTF31</strain>
    </source>
</reference>
<dbReference type="Gene3D" id="1.20.120.530">
    <property type="entry name" value="GntR ligand-binding domain-like"/>
    <property type="match status" value="1"/>
</dbReference>
<keyword evidence="1" id="KW-0805">Transcription regulation</keyword>
<dbReference type="PANTHER" id="PTHR43537:SF5">
    <property type="entry name" value="UXU OPERON TRANSCRIPTIONAL REGULATOR"/>
    <property type="match status" value="1"/>
</dbReference>
<comment type="caution">
    <text evidence="5">The sequence shown here is derived from an EMBL/GenBank/DDBJ whole genome shotgun (WGS) entry which is preliminary data.</text>
</comment>
<dbReference type="InterPro" id="IPR000524">
    <property type="entry name" value="Tscrpt_reg_HTH_GntR"/>
</dbReference>
<keyword evidence="6" id="KW-1185">Reference proteome</keyword>
<evidence type="ECO:0000313" key="6">
    <source>
        <dbReference type="Proteomes" id="UP000248764"/>
    </source>
</evidence>
<feature type="domain" description="HTH gntR-type" evidence="4">
    <location>
        <begin position="56"/>
        <end position="124"/>
    </location>
</feature>
<dbReference type="SUPFAM" id="SSF46785">
    <property type="entry name" value="Winged helix' DNA-binding domain"/>
    <property type="match status" value="1"/>
</dbReference>